<evidence type="ECO:0000313" key="2">
    <source>
        <dbReference type="EMBL" id="MBX02179.1"/>
    </source>
</evidence>
<proteinExistence type="predicted"/>
<protein>
    <submittedName>
        <fullName evidence="2">Uncharacterized protein MANES_16G083300</fullName>
    </submittedName>
</protein>
<sequence length="56" mass="6158">MGTLSLTLAVAGVRFVCTLQKSIANAELLGYAIQQHRKNTLRSSVGMLPNILMYTY</sequence>
<name>A0A2P2K8U3_RHIMU</name>
<dbReference type="AlphaFoldDB" id="A0A2P2K8U3"/>
<keyword evidence="1" id="KW-0732">Signal</keyword>
<feature type="signal peptide" evidence="1">
    <location>
        <begin position="1"/>
        <end position="18"/>
    </location>
</feature>
<dbReference type="EMBL" id="GGEC01021695">
    <property type="protein sequence ID" value="MBX02179.1"/>
    <property type="molecule type" value="Transcribed_RNA"/>
</dbReference>
<organism evidence="2">
    <name type="scientific">Rhizophora mucronata</name>
    <name type="common">Asiatic mangrove</name>
    <dbReference type="NCBI Taxonomy" id="61149"/>
    <lineage>
        <taxon>Eukaryota</taxon>
        <taxon>Viridiplantae</taxon>
        <taxon>Streptophyta</taxon>
        <taxon>Embryophyta</taxon>
        <taxon>Tracheophyta</taxon>
        <taxon>Spermatophyta</taxon>
        <taxon>Magnoliopsida</taxon>
        <taxon>eudicotyledons</taxon>
        <taxon>Gunneridae</taxon>
        <taxon>Pentapetalae</taxon>
        <taxon>rosids</taxon>
        <taxon>fabids</taxon>
        <taxon>Malpighiales</taxon>
        <taxon>Rhizophoraceae</taxon>
        <taxon>Rhizophora</taxon>
    </lineage>
</organism>
<reference evidence="2" key="1">
    <citation type="submission" date="2018-02" db="EMBL/GenBank/DDBJ databases">
        <title>Rhizophora mucronata_Transcriptome.</title>
        <authorList>
            <person name="Meera S.P."/>
            <person name="Sreeshan A."/>
            <person name="Augustine A."/>
        </authorList>
    </citation>
    <scope>NUCLEOTIDE SEQUENCE</scope>
    <source>
        <tissue evidence="2">Leaf</tissue>
    </source>
</reference>
<feature type="chain" id="PRO_5015158618" evidence="1">
    <location>
        <begin position="19"/>
        <end position="56"/>
    </location>
</feature>
<accession>A0A2P2K8U3</accession>
<evidence type="ECO:0000256" key="1">
    <source>
        <dbReference type="SAM" id="SignalP"/>
    </source>
</evidence>